<sequence>MDEAMIKLITEDCKKSCKNSVLFSMLKDQTILITGGTGFMGKWLAEMISYINDKENFNIQLILLARDIKKFEKEMSHLADRPYIRLLRQDVRNVHDLPVEINYIIHAAGTPDNREHVSQPILTIETFYKGTQAILDAASRLPDLKKIVHISSHLVYGEWDSEDNISEKFSGKVGISSINNVYAESKRIAETLCLAYRNQFKLPISIVRPFAFVGPYHDLEKPWAINNFIRDGILGGAIRILGNGSTVRSYLYGSDMAYWILVTLLKGQIGEIYNLGSSEAVSLNDLAKKIQTMINPNLEILSKSSKENYTNLSRLVPDTTKIVKALNVEETYQINDSINRTIVWNQLKGINKNNITK</sequence>
<reference evidence="3 4" key="1">
    <citation type="submission" date="2019-02" db="EMBL/GenBank/DDBJ databases">
        <title>Pedobacter sp. RP-3-8 sp. nov., isolated from Arctic soil.</title>
        <authorList>
            <person name="Dahal R.H."/>
        </authorList>
    </citation>
    <scope>NUCLEOTIDE SEQUENCE [LARGE SCALE GENOMIC DNA]</scope>
    <source>
        <strain evidence="3 4">RP-3-8</strain>
    </source>
</reference>
<keyword evidence="4" id="KW-1185">Reference proteome</keyword>
<dbReference type="Pfam" id="PF01370">
    <property type="entry name" value="Epimerase"/>
    <property type="match status" value="1"/>
</dbReference>
<dbReference type="AlphaFoldDB" id="A0A4R0N843"/>
<gene>
    <name evidence="3" type="ORF">EZ444_12435</name>
</gene>
<protein>
    <submittedName>
        <fullName evidence="3">NAD-dependent epimerase/dehydratase family protein</fullName>
    </submittedName>
</protein>
<comment type="similarity">
    <text evidence="1">Belongs to the NAD(P)-dependent epimerase/dehydratase family.</text>
</comment>
<dbReference type="OrthoDB" id="9803111at2"/>
<dbReference type="Proteomes" id="UP000291117">
    <property type="component" value="Unassembled WGS sequence"/>
</dbReference>
<evidence type="ECO:0000256" key="1">
    <source>
        <dbReference type="ARBA" id="ARBA00007637"/>
    </source>
</evidence>
<dbReference type="RefSeq" id="WP_131609271.1">
    <property type="nucleotide sequence ID" value="NZ_SJSM01000006.1"/>
</dbReference>
<feature type="domain" description="NAD-dependent epimerase/dehydratase" evidence="2">
    <location>
        <begin position="31"/>
        <end position="276"/>
    </location>
</feature>
<evidence type="ECO:0000313" key="3">
    <source>
        <dbReference type="EMBL" id="TCC96240.1"/>
    </source>
</evidence>
<organism evidence="3 4">
    <name type="scientific">Pedobacter hiemivivus</name>
    <dbReference type="NCBI Taxonomy" id="2530454"/>
    <lineage>
        <taxon>Bacteria</taxon>
        <taxon>Pseudomonadati</taxon>
        <taxon>Bacteroidota</taxon>
        <taxon>Sphingobacteriia</taxon>
        <taxon>Sphingobacteriales</taxon>
        <taxon>Sphingobacteriaceae</taxon>
        <taxon>Pedobacter</taxon>
    </lineage>
</organism>
<evidence type="ECO:0000313" key="4">
    <source>
        <dbReference type="Proteomes" id="UP000291117"/>
    </source>
</evidence>
<accession>A0A4R0N843</accession>
<dbReference type="EMBL" id="SJSM01000006">
    <property type="protein sequence ID" value="TCC96240.1"/>
    <property type="molecule type" value="Genomic_DNA"/>
</dbReference>
<proteinExistence type="inferred from homology"/>
<dbReference type="Gene3D" id="3.40.50.720">
    <property type="entry name" value="NAD(P)-binding Rossmann-like Domain"/>
    <property type="match status" value="1"/>
</dbReference>
<dbReference type="SUPFAM" id="SSF51735">
    <property type="entry name" value="NAD(P)-binding Rossmann-fold domains"/>
    <property type="match status" value="1"/>
</dbReference>
<comment type="caution">
    <text evidence="3">The sequence shown here is derived from an EMBL/GenBank/DDBJ whole genome shotgun (WGS) entry which is preliminary data.</text>
</comment>
<name>A0A4R0N843_9SPHI</name>
<dbReference type="PANTHER" id="PTHR43000">
    <property type="entry name" value="DTDP-D-GLUCOSE 4,6-DEHYDRATASE-RELATED"/>
    <property type="match status" value="1"/>
</dbReference>
<dbReference type="InterPro" id="IPR001509">
    <property type="entry name" value="Epimerase_deHydtase"/>
</dbReference>
<dbReference type="InterPro" id="IPR036291">
    <property type="entry name" value="NAD(P)-bd_dom_sf"/>
</dbReference>
<evidence type="ECO:0000259" key="2">
    <source>
        <dbReference type="Pfam" id="PF01370"/>
    </source>
</evidence>